<comment type="pathway">
    <text evidence="10">Carotenoid biosynthesis; staphyloxanthin biosynthesis; staphyloxanthin from farnesyl diphosphate: step 5/5.</text>
</comment>
<evidence type="ECO:0000256" key="14">
    <source>
        <dbReference type="SAM" id="Phobius"/>
    </source>
</evidence>
<comment type="similarity">
    <text evidence="11">Belongs to the acyltransferase CrtO family.</text>
</comment>
<accession>A0ABY1H2W8</accession>
<evidence type="ECO:0000256" key="3">
    <source>
        <dbReference type="ARBA" id="ARBA00022679"/>
    </source>
</evidence>
<name>A0ABY1H2W8_9STAP</name>
<evidence type="ECO:0000256" key="9">
    <source>
        <dbReference type="ARBA" id="ARBA00023315"/>
    </source>
</evidence>
<keyword evidence="16" id="KW-1185">Reference proteome</keyword>
<dbReference type="EMBL" id="FPKT01000002">
    <property type="protein sequence ID" value="SFZ74454.1"/>
    <property type="molecule type" value="Genomic_DNA"/>
</dbReference>
<keyword evidence="6" id="KW-0125">Carotenoid biosynthesis</keyword>
<organism evidence="15 16">
    <name type="scientific">Staphylococcus pasteuri</name>
    <dbReference type="NCBI Taxonomy" id="45972"/>
    <lineage>
        <taxon>Bacteria</taxon>
        <taxon>Bacillati</taxon>
        <taxon>Bacillota</taxon>
        <taxon>Bacilli</taxon>
        <taxon>Bacillales</taxon>
        <taxon>Staphylococcaceae</taxon>
        <taxon>Staphylococcus</taxon>
    </lineage>
</organism>
<evidence type="ECO:0000256" key="7">
    <source>
        <dbReference type="ARBA" id="ARBA00022989"/>
    </source>
</evidence>
<reference evidence="15 16" key="1">
    <citation type="submission" date="2016-11" db="EMBL/GenBank/DDBJ databases">
        <authorList>
            <person name="Varghese N."/>
            <person name="Submissions S."/>
        </authorList>
    </citation>
    <scope>NUCLEOTIDE SEQUENCE [LARGE SCALE GENOMIC DNA]</scope>
    <source>
        <strain evidence="15 16">NFIX07</strain>
    </source>
</reference>
<comment type="function">
    <text evidence="13">Catalyzes the acylation of glycosyl-4,4'-diaponeurosporenoate, i.e. the esterification of glucose at the C6'' position with the carboxyl group of the C(15) fatty acid 12-methyltetradecanoic acid, to yield staphyloxanthin. This is the last step in the biosynthesis of this orange pigment, present in most staphylococci strains.</text>
</comment>
<proteinExistence type="inferred from homology"/>
<protein>
    <recommendedName>
        <fullName evidence="12">Glycosyl-4,4'-diaponeurosporenoate acyltransferase</fullName>
    </recommendedName>
</protein>
<keyword evidence="9 15" id="KW-0012">Acyltransferase</keyword>
<dbReference type="InterPro" id="IPR044021">
    <property type="entry name" value="CrtO"/>
</dbReference>
<evidence type="ECO:0000256" key="8">
    <source>
        <dbReference type="ARBA" id="ARBA00023136"/>
    </source>
</evidence>
<evidence type="ECO:0000256" key="13">
    <source>
        <dbReference type="ARBA" id="ARBA00025324"/>
    </source>
</evidence>
<dbReference type="Proteomes" id="UP000182665">
    <property type="component" value="Unassembled WGS sequence"/>
</dbReference>
<evidence type="ECO:0000256" key="4">
    <source>
        <dbReference type="ARBA" id="ARBA00022692"/>
    </source>
</evidence>
<comment type="subcellular location">
    <subcellularLocation>
        <location evidence="1">Cell membrane</location>
        <topology evidence="1">Single-pass membrane protein</topology>
    </subcellularLocation>
</comment>
<keyword evidence="8 14" id="KW-0472">Membrane</keyword>
<evidence type="ECO:0000313" key="15">
    <source>
        <dbReference type="EMBL" id="SFZ74454.1"/>
    </source>
</evidence>
<keyword evidence="2" id="KW-1003">Cell membrane</keyword>
<keyword evidence="3" id="KW-0808">Transferase</keyword>
<keyword evidence="4 14" id="KW-0812">Transmembrane</keyword>
<evidence type="ECO:0000313" key="16">
    <source>
        <dbReference type="Proteomes" id="UP000182665"/>
    </source>
</evidence>
<evidence type="ECO:0000256" key="10">
    <source>
        <dbReference type="ARBA" id="ARBA00023588"/>
    </source>
</evidence>
<evidence type="ECO:0000256" key="1">
    <source>
        <dbReference type="ARBA" id="ARBA00004162"/>
    </source>
</evidence>
<evidence type="ECO:0000256" key="12">
    <source>
        <dbReference type="ARBA" id="ARBA00023667"/>
    </source>
</evidence>
<sequence>MCLKIIKKTLKLTVLHSLYWFSIQMTLAHFGTKIPNSFFEKNDHIFRIYSWENNGKFWNRILKVNQWKYLIPEGSKLNSHIYNKNSIEDLNIETLKQLDIEMKRAELIHWLSIIPVIIFVKSSRYIQIINLIYVLFSHIPVILVQRYNRPRLEKLIRLIYKRG</sequence>
<comment type="caution">
    <text evidence="15">The sequence shown here is derived from an EMBL/GenBank/DDBJ whole genome shotgun (WGS) entry which is preliminary data.</text>
</comment>
<feature type="transmembrane region" description="Helical" evidence="14">
    <location>
        <begin position="125"/>
        <end position="144"/>
    </location>
</feature>
<evidence type="ECO:0000256" key="6">
    <source>
        <dbReference type="ARBA" id="ARBA00022746"/>
    </source>
</evidence>
<gene>
    <name evidence="15" type="ORF">SAMN03097721_00834</name>
</gene>
<dbReference type="Pfam" id="PF18927">
    <property type="entry name" value="CrtO"/>
    <property type="match status" value="1"/>
</dbReference>
<keyword evidence="7 14" id="KW-1133">Transmembrane helix</keyword>
<dbReference type="GO" id="GO:0016746">
    <property type="term" value="F:acyltransferase activity"/>
    <property type="evidence" value="ECO:0007669"/>
    <property type="project" value="UniProtKB-KW"/>
</dbReference>
<keyword evidence="5" id="KW-0732">Signal</keyword>
<evidence type="ECO:0000256" key="5">
    <source>
        <dbReference type="ARBA" id="ARBA00022729"/>
    </source>
</evidence>
<evidence type="ECO:0000256" key="2">
    <source>
        <dbReference type="ARBA" id="ARBA00022475"/>
    </source>
</evidence>
<evidence type="ECO:0000256" key="11">
    <source>
        <dbReference type="ARBA" id="ARBA00023603"/>
    </source>
</evidence>